<gene>
    <name evidence="2" type="ORF">MCHLO_03097</name>
</gene>
<dbReference type="InterPro" id="IPR007021">
    <property type="entry name" value="DUF659"/>
</dbReference>
<organism evidence="2 3">
    <name type="scientific">Mycena chlorophos</name>
    <name type="common">Agaric fungus</name>
    <name type="synonym">Agaricus chlorophos</name>
    <dbReference type="NCBI Taxonomy" id="658473"/>
    <lineage>
        <taxon>Eukaryota</taxon>
        <taxon>Fungi</taxon>
        <taxon>Dikarya</taxon>
        <taxon>Basidiomycota</taxon>
        <taxon>Agaricomycotina</taxon>
        <taxon>Agaricomycetes</taxon>
        <taxon>Agaricomycetidae</taxon>
        <taxon>Agaricales</taxon>
        <taxon>Marasmiineae</taxon>
        <taxon>Mycenaceae</taxon>
        <taxon>Mycena</taxon>
    </lineage>
</organism>
<evidence type="ECO:0000259" key="1">
    <source>
        <dbReference type="Pfam" id="PF04937"/>
    </source>
</evidence>
<proteinExistence type="predicted"/>
<dbReference type="InterPro" id="IPR012337">
    <property type="entry name" value="RNaseH-like_sf"/>
</dbReference>
<sequence length="586" mass="64883">MSTLHLDSEHSRIHLDAVETLKSWGRSSTLLIDGWDDDLHRSLYGTVSGKVVEPTVVMGLQDLTGQCGSSKSIFEAAKTAVSMMGIENMSCFLAAVTDNPSVMKGFRKMLEKDYLWIITLPCWAHGLNTLVGEICRYVAAKTQIQSANRIVTFFNMSHYWGRQLKAGAKTEGVTRGLKKNCESRWYALILLLRSVVAHRTPLSTLLARPEARKMTDGMTAVNPDVIRIVQDTFNEFWPMVGQTIRIAQPFVDVIADSEGRGVTLADCMLNLLRVARQLSPLKDEDEDDREFKKHAYAVMDKRFNQMATPLHRLALFLNPLCRKLAATEVLGFTLHDMKTTALSIAKDKWKWKKADCAALSKDLDEYHACHAPFNGGQPNAPAWWKGISKKHKSAEFALAIPSIVPYVAEIERLFLSCNGIQSPKRNSLAVDTFSKLAKICSSLVEEAKLRAPLKKPKPAAAAEKLPAAKEESLKKWVTPLTSAEDGDGGAGAVNGVDAAFDALEKQLEAERLEEETAESIPAIATVAAAKGKQRASPLSLMAGQIYDFELVKQALNNVVPREEIYKVNVVWQEGDDEGDWDIKDLL</sequence>
<keyword evidence="3" id="KW-1185">Reference proteome</keyword>
<evidence type="ECO:0000313" key="3">
    <source>
        <dbReference type="Proteomes" id="UP000815677"/>
    </source>
</evidence>
<name>A0ABQ0L309_MYCCL</name>
<reference evidence="2" key="1">
    <citation type="submission" date="2014-09" db="EMBL/GenBank/DDBJ databases">
        <title>Genome sequence of the luminous mushroom Mycena chlorophos for searching fungal bioluminescence genes.</title>
        <authorList>
            <person name="Tanaka Y."/>
            <person name="Kasuga D."/>
            <person name="Oba Y."/>
            <person name="Hase S."/>
            <person name="Sato K."/>
            <person name="Oba Y."/>
            <person name="Sakakibara Y."/>
        </authorList>
    </citation>
    <scope>NUCLEOTIDE SEQUENCE</scope>
</reference>
<accession>A0ABQ0L309</accession>
<dbReference type="Pfam" id="PF04937">
    <property type="entry name" value="DUF659"/>
    <property type="match status" value="1"/>
</dbReference>
<feature type="domain" description="DUF659" evidence="1">
    <location>
        <begin position="4"/>
        <end position="150"/>
    </location>
</feature>
<dbReference type="EMBL" id="DF841437">
    <property type="protein sequence ID" value="GAT45526.1"/>
    <property type="molecule type" value="Genomic_DNA"/>
</dbReference>
<dbReference type="Proteomes" id="UP000815677">
    <property type="component" value="Unassembled WGS sequence"/>
</dbReference>
<protein>
    <recommendedName>
        <fullName evidence="1">DUF659 domain-containing protein</fullName>
    </recommendedName>
</protein>
<evidence type="ECO:0000313" key="2">
    <source>
        <dbReference type="EMBL" id="GAT45526.1"/>
    </source>
</evidence>
<dbReference type="SUPFAM" id="SSF53098">
    <property type="entry name" value="Ribonuclease H-like"/>
    <property type="match status" value="1"/>
</dbReference>